<evidence type="ECO:0000313" key="5">
    <source>
        <dbReference type="EMBL" id="NGX98431.1"/>
    </source>
</evidence>
<organism evidence="5 6">
    <name type="scientific">Candidatus Afipia apatlaquensis</name>
    <dbReference type="NCBI Taxonomy" id="2712852"/>
    <lineage>
        <taxon>Bacteria</taxon>
        <taxon>Pseudomonadati</taxon>
        <taxon>Pseudomonadota</taxon>
        <taxon>Alphaproteobacteria</taxon>
        <taxon>Hyphomicrobiales</taxon>
        <taxon>Nitrobacteraceae</taxon>
        <taxon>Afipia</taxon>
    </lineage>
</organism>
<dbReference type="AlphaFoldDB" id="A0A7C9VQX8"/>
<feature type="domain" description="HTH araC/xylS-type" evidence="4">
    <location>
        <begin position="14"/>
        <end position="115"/>
    </location>
</feature>
<dbReference type="PANTHER" id="PTHR43280:SF31">
    <property type="entry name" value="TRANSCRIPTIONAL REGULATORY PROTEIN"/>
    <property type="match status" value="1"/>
</dbReference>
<dbReference type="GO" id="GO:0003700">
    <property type="term" value="F:DNA-binding transcription factor activity"/>
    <property type="evidence" value="ECO:0007669"/>
    <property type="project" value="InterPro"/>
</dbReference>
<keyword evidence="1" id="KW-0805">Transcription regulation</keyword>
<protein>
    <submittedName>
        <fullName evidence="5">Helix-turn-helix transcriptional regulator</fullName>
    </submittedName>
</protein>
<dbReference type="InterPro" id="IPR018060">
    <property type="entry name" value="HTH_AraC"/>
</dbReference>
<dbReference type="SMART" id="SM00342">
    <property type="entry name" value="HTH_ARAC"/>
    <property type="match status" value="1"/>
</dbReference>
<comment type="caution">
    <text evidence="5">The sequence shown here is derived from an EMBL/GenBank/DDBJ whole genome shotgun (WGS) entry which is preliminary data.</text>
</comment>
<dbReference type="EMBL" id="JAAMRR010001290">
    <property type="protein sequence ID" value="NGX98431.1"/>
    <property type="molecule type" value="Genomic_DNA"/>
</dbReference>
<keyword evidence="6" id="KW-1185">Reference proteome</keyword>
<evidence type="ECO:0000256" key="2">
    <source>
        <dbReference type="ARBA" id="ARBA00023125"/>
    </source>
</evidence>
<dbReference type="InterPro" id="IPR018062">
    <property type="entry name" value="HTH_AraC-typ_CS"/>
</dbReference>
<dbReference type="InterPro" id="IPR009057">
    <property type="entry name" value="Homeodomain-like_sf"/>
</dbReference>
<dbReference type="PROSITE" id="PS01124">
    <property type="entry name" value="HTH_ARAC_FAMILY_2"/>
    <property type="match status" value="1"/>
</dbReference>
<dbReference type="Gene3D" id="1.10.10.60">
    <property type="entry name" value="Homeodomain-like"/>
    <property type="match status" value="1"/>
</dbReference>
<dbReference type="GO" id="GO:0043565">
    <property type="term" value="F:sequence-specific DNA binding"/>
    <property type="evidence" value="ECO:0007669"/>
    <property type="project" value="InterPro"/>
</dbReference>
<sequence length="127" mass="14172">MDGYFFTTRSSRLGAIKAFIVSEIDNPALCLADIAAHQGISSSYVRKLFAAEGTRFTAFVLETRLEYVSRMLLDPDNRAQSISAIALKCGFNDISYFNRVFRRRYGCTPSDLRRGRSEADPVESATA</sequence>
<evidence type="ECO:0000256" key="1">
    <source>
        <dbReference type="ARBA" id="ARBA00023015"/>
    </source>
</evidence>
<dbReference type="PROSITE" id="PS00041">
    <property type="entry name" value="HTH_ARAC_FAMILY_1"/>
    <property type="match status" value="1"/>
</dbReference>
<keyword evidence="3" id="KW-0804">Transcription</keyword>
<evidence type="ECO:0000313" key="6">
    <source>
        <dbReference type="Proteomes" id="UP000480266"/>
    </source>
</evidence>
<proteinExistence type="predicted"/>
<evidence type="ECO:0000259" key="4">
    <source>
        <dbReference type="PROSITE" id="PS01124"/>
    </source>
</evidence>
<reference evidence="5" key="1">
    <citation type="submission" date="2020-02" db="EMBL/GenBank/DDBJ databases">
        <title>Draft genome sequence of Candidatus Afipia apatlaquensis IBT-C3, a potential strain for decolorization of textile dyes.</title>
        <authorList>
            <person name="Sanchez-Reyes A."/>
            <person name="Breton-Deval L."/>
            <person name="Mangelson H."/>
            <person name="Sanchez-Flores A."/>
        </authorList>
    </citation>
    <scope>NUCLEOTIDE SEQUENCE [LARGE SCALE GENOMIC DNA]</scope>
    <source>
        <strain evidence="5">IBT-C3</strain>
    </source>
</reference>
<name>A0A7C9VQX8_9BRAD</name>
<dbReference type="PRINTS" id="PR00032">
    <property type="entry name" value="HTHARAC"/>
</dbReference>
<dbReference type="Pfam" id="PF12833">
    <property type="entry name" value="HTH_18"/>
    <property type="match status" value="1"/>
</dbReference>
<keyword evidence="2" id="KW-0238">DNA-binding</keyword>
<accession>A0A7C9VQX8</accession>
<dbReference type="PANTHER" id="PTHR43280">
    <property type="entry name" value="ARAC-FAMILY TRANSCRIPTIONAL REGULATOR"/>
    <property type="match status" value="1"/>
</dbReference>
<dbReference type="Proteomes" id="UP000480266">
    <property type="component" value="Unassembled WGS sequence"/>
</dbReference>
<dbReference type="InterPro" id="IPR020449">
    <property type="entry name" value="Tscrpt_reg_AraC-type_HTH"/>
</dbReference>
<evidence type="ECO:0000256" key="3">
    <source>
        <dbReference type="ARBA" id="ARBA00023163"/>
    </source>
</evidence>
<gene>
    <name evidence="5" type="ORF">G4V63_25460</name>
</gene>
<dbReference type="SUPFAM" id="SSF46689">
    <property type="entry name" value="Homeodomain-like"/>
    <property type="match status" value="1"/>
</dbReference>